<dbReference type="Proteomes" id="UP000789366">
    <property type="component" value="Unassembled WGS sequence"/>
</dbReference>
<protein>
    <submittedName>
        <fullName evidence="1">16215_t:CDS:1</fullName>
    </submittedName>
</protein>
<dbReference type="EMBL" id="CAJVPW010000140">
    <property type="protein sequence ID" value="CAG8444437.1"/>
    <property type="molecule type" value="Genomic_DNA"/>
</dbReference>
<evidence type="ECO:0000313" key="1">
    <source>
        <dbReference type="EMBL" id="CAG8444437.1"/>
    </source>
</evidence>
<comment type="caution">
    <text evidence="1">The sequence shown here is derived from an EMBL/GenBank/DDBJ whole genome shotgun (WGS) entry which is preliminary data.</text>
</comment>
<sequence length="619" mass="72673">TKKEKKSVSKATNVEESLNVTEDYDSDTIINEIDNNKDIAWYSFTDTENLIANCFENSEENGHVRFSEMLKFDDDFINNISSENQESNKEIIYHNIAELLLISIKTGSRYYWEIRKIYSHNKNNQLTGEATVYLGYAQREECKCIHSDSHQVKRVSEARPQIDRYQCGGNIKLNIDINKCQVNIYLEHLIAHTFPTYCDNNLPQNAIAWISHNINKNIRKIEFYKRLHEEKLINPNIHTYQQVYYWVTKFSAQQYVTNISNQLLSARNFLDQNELVDQEYKVLLCIENDFVRSLGFITPFFYYIPTNKITEIILDSTFKTNKEKFELFAVLNNCGGFGVPLTYLYLYTFTALVELLQDPRNKIHSRVLVLKEFFSLLRDKGIRPSFILMDKDAGKLAAIEGAWSQIPKVQICLWHTERAIARKLKEKKFKASQYTLQVANDAKSQFEFIDEFWFSDEQKGVICPEENIKEILKMIKIHASLHPLIPINKGLFLTSAEIYHQSVREAYEYCKNKNLVRLWGYLWFSDEPEISSDVKLTLCSQNELIESRKAELEKDKKMFESLITIVLDNIQNDNFYEVYKKLKRTLVTETIACREALRAKRQQKTWDPPRGSRLAFWLQ</sequence>
<name>A0ACA9JZZ7_9GLOM</name>
<organism evidence="1 2">
    <name type="scientific">Cetraspora pellucida</name>
    <dbReference type="NCBI Taxonomy" id="1433469"/>
    <lineage>
        <taxon>Eukaryota</taxon>
        <taxon>Fungi</taxon>
        <taxon>Fungi incertae sedis</taxon>
        <taxon>Mucoromycota</taxon>
        <taxon>Glomeromycotina</taxon>
        <taxon>Glomeromycetes</taxon>
        <taxon>Diversisporales</taxon>
        <taxon>Gigasporaceae</taxon>
        <taxon>Cetraspora</taxon>
    </lineage>
</organism>
<evidence type="ECO:0000313" key="2">
    <source>
        <dbReference type="Proteomes" id="UP000789366"/>
    </source>
</evidence>
<accession>A0ACA9JZZ7</accession>
<proteinExistence type="predicted"/>
<gene>
    <name evidence="1" type="ORF">SPELUC_LOCUS405</name>
</gene>
<keyword evidence="2" id="KW-1185">Reference proteome</keyword>
<reference evidence="1" key="1">
    <citation type="submission" date="2021-06" db="EMBL/GenBank/DDBJ databases">
        <authorList>
            <person name="Kallberg Y."/>
            <person name="Tangrot J."/>
            <person name="Rosling A."/>
        </authorList>
    </citation>
    <scope>NUCLEOTIDE SEQUENCE</scope>
    <source>
        <strain evidence="1">28 12/20/2015</strain>
    </source>
</reference>
<feature type="non-terminal residue" evidence="1">
    <location>
        <position position="1"/>
    </location>
</feature>